<name>K6X6U6_9MICO</name>
<comment type="similarity">
    <text evidence="1">Belongs to the protein kinase superfamily. ADCK protein kinase family.</text>
</comment>
<dbReference type="Proteomes" id="UP000008366">
    <property type="component" value="Unassembled WGS sequence"/>
</dbReference>
<accession>K6X6U6</accession>
<dbReference type="RefSeq" id="WP_006591082.1">
    <property type="nucleotide sequence ID" value="NZ_BAHD01000006.1"/>
</dbReference>
<proteinExistence type="inferred from homology"/>
<dbReference type="eggNOG" id="COG0661">
    <property type="taxonomic scope" value="Bacteria"/>
</dbReference>
<evidence type="ECO:0000256" key="2">
    <source>
        <dbReference type="SAM" id="Phobius"/>
    </source>
</evidence>
<dbReference type="Pfam" id="PF03109">
    <property type="entry name" value="ABC1"/>
    <property type="match status" value="1"/>
</dbReference>
<organism evidence="4 5">
    <name type="scientific">Kineosphaera limosa NBRC 100340</name>
    <dbReference type="NCBI Taxonomy" id="1184609"/>
    <lineage>
        <taxon>Bacteria</taxon>
        <taxon>Bacillati</taxon>
        <taxon>Actinomycetota</taxon>
        <taxon>Actinomycetes</taxon>
        <taxon>Micrococcales</taxon>
        <taxon>Dermatophilaceae</taxon>
        <taxon>Kineosphaera</taxon>
    </lineage>
</organism>
<keyword evidence="2" id="KW-0472">Membrane</keyword>
<feature type="transmembrane region" description="Helical" evidence="2">
    <location>
        <begin position="6"/>
        <end position="25"/>
    </location>
</feature>
<evidence type="ECO:0000313" key="4">
    <source>
        <dbReference type="EMBL" id="GAB94549.1"/>
    </source>
</evidence>
<dbReference type="AlphaFoldDB" id="K6X6U6"/>
<dbReference type="OrthoDB" id="9795390at2"/>
<dbReference type="STRING" id="1184609.KILIM_006_00030"/>
<keyword evidence="2" id="KW-0812">Transmembrane</keyword>
<dbReference type="CDD" id="cd05121">
    <property type="entry name" value="ABC1_ADCK3-like"/>
    <property type="match status" value="1"/>
</dbReference>
<dbReference type="PANTHER" id="PTHR10566">
    <property type="entry name" value="CHAPERONE-ACTIVITY OF BC1 COMPLEX CABC1 -RELATED"/>
    <property type="match status" value="1"/>
</dbReference>
<feature type="transmembrane region" description="Helical" evidence="2">
    <location>
        <begin position="71"/>
        <end position="96"/>
    </location>
</feature>
<feature type="domain" description="ABC1 atypical kinase-like" evidence="3">
    <location>
        <begin position="197"/>
        <end position="446"/>
    </location>
</feature>
<feature type="transmembrane region" description="Helical" evidence="2">
    <location>
        <begin position="642"/>
        <end position="666"/>
    </location>
</feature>
<evidence type="ECO:0000256" key="1">
    <source>
        <dbReference type="ARBA" id="ARBA00009670"/>
    </source>
</evidence>
<gene>
    <name evidence="4" type="ORF">KILIM_006_00030</name>
</gene>
<sequence length="673" mass="71657">MSGFALTLATIVNTILLGIVSRRLLGTPVGWGRTLLVAFLLVVTGSGVLNSVAEALHWVTPDGQYAADLPVMLVGAGLTLLLAWVVAIGLAALVVLEAIVPTGSLPDPIALLRDLPARQRRARRYAAITGIVARRGLSRFARAGGQLSGDRAETRRTAQALRGALADAGVTYVKLGQMLATRPDLIGQEFADELAHLQADVPPEPWERVEPILRDQLAGSATGSAATIEEVFAHVEQAPLAAASVGQVHCATLRDGREVVLKLQRPGAQRQVDADLDILRRIAHFLARRTQWGADLRLPDLVDGFAQSLGEELDYRVEAANVHGIEHSLSAGGGLVTVPAVVDGLSGRRVLVMERVRGVPLSRAGQRLAGLSAQRRVELARALLAIVLDQIVRVGVFHADLHGGNVILRDDDTLVLLDFGSVGRLDRAARDDLARLLLAVQRDDSVSATDALLGLLERPASLDEASFERAIGQIMVRHVGAAGGNGGTAGMFADLFALIVAHRFTVPAPLAAVFRSLAALEGTLVLLDPGFDLVETAKEVGARQLSARLAPAAMRETLETELAQLLPSLRRLPRRVDALARSLERGELSMQLRVFADDRDRGYVTGLLQQVATTIIAAACSLVAVVLLVAPNSPELEDSVPIYPILGATFLLFAFVLAARVLAFAFRRPTGAL</sequence>
<keyword evidence="2" id="KW-1133">Transmembrane helix</keyword>
<dbReference type="InterPro" id="IPR011009">
    <property type="entry name" value="Kinase-like_dom_sf"/>
</dbReference>
<dbReference type="InterPro" id="IPR004147">
    <property type="entry name" value="ABC1_dom"/>
</dbReference>
<dbReference type="PANTHER" id="PTHR10566:SF113">
    <property type="entry name" value="PROTEIN ACTIVITY OF BC1 COMPLEX KINASE 7, CHLOROPLASTIC"/>
    <property type="match status" value="1"/>
</dbReference>
<evidence type="ECO:0000259" key="3">
    <source>
        <dbReference type="Pfam" id="PF03109"/>
    </source>
</evidence>
<protein>
    <recommendedName>
        <fullName evidence="3">ABC1 atypical kinase-like domain-containing protein</fullName>
    </recommendedName>
</protein>
<evidence type="ECO:0000313" key="5">
    <source>
        <dbReference type="Proteomes" id="UP000008366"/>
    </source>
</evidence>
<dbReference type="InterPro" id="IPR050154">
    <property type="entry name" value="UbiB_kinase"/>
</dbReference>
<reference evidence="4 5" key="1">
    <citation type="submission" date="2012-08" db="EMBL/GenBank/DDBJ databases">
        <title>Whole genome shotgun sequence of Kineosphaera limosa NBRC 100340.</title>
        <authorList>
            <person name="Yoshida I."/>
            <person name="Isaki S."/>
            <person name="Hosoyama A."/>
            <person name="Tsuchikane K."/>
            <person name="Katsumata H."/>
            <person name="Ando Y."/>
            <person name="Ohji S."/>
            <person name="Hamada M."/>
            <person name="Tamura T."/>
            <person name="Yamazoe A."/>
            <person name="Yamazaki S."/>
            <person name="Fujita N."/>
        </authorList>
    </citation>
    <scope>NUCLEOTIDE SEQUENCE [LARGE SCALE GENOMIC DNA]</scope>
    <source>
        <strain evidence="4 5">NBRC 100340</strain>
    </source>
</reference>
<keyword evidence="5" id="KW-1185">Reference proteome</keyword>
<feature type="transmembrane region" description="Helical" evidence="2">
    <location>
        <begin position="611"/>
        <end position="630"/>
    </location>
</feature>
<dbReference type="EMBL" id="BAHD01000006">
    <property type="protein sequence ID" value="GAB94549.1"/>
    <property type="molecule type" value="Genomic_DNA"/>
</dbReference>
<feature type="transmembrane region" description="Helical" evidence="2">
    <location>
        <begin position="37"/>
        <end position="59"/>
    </location>
</feature>
<comment type="caution">
    <text evidence="4">The sequence shown here is derived from an EMBL/GenBank/DDBJ whole genome shotgun (WGS) entry which is preliminary data.</text>
</comment>
<dbReference type="SUPFAM" id="SSF56112">
    <property type="entry name" value="Protein kinase-like (PK-like)"/>
    <property type="match status" value="1"/>
</dbReference>